<name>A0ABV0A4K8_9HYPH</name>
<dbReference type="EMBL" id="JAQYXP010000006">
    <property type="protein sequence ID" value="MEN3238538.1"/>
    <property type="molecule type" value="Genomic_DNA"/>
</dbReference>
<dbReference type="RefSeq" id="WP_346013672.1">
    <property type="nucleotide sequence ID" value="NZ_JAQYXP010000006.1"/>
</dbReference>
<dbReference type="Proteomes" id="UP001407347">
    <property type="component" value="Unassembled WGS sequence"/>
</dbReference>
<evidence type="ECO:0000313" key="2">
    <source>
        <dbReference type="Proteomes" id="UP001407347"/>
    </source>
</evidence>
<organism evidence="1 2">
    <name type="scientific">Methylobacterium ajmalii</name>
    <dbReference type="NCBI Taxonomy" id="2738439"/>
    <lineage>
        <taxon>Bacteria</taxon>
        <taxon>Pseudomonadati</taxon>
        <taxon>Pseudomonadota</taxon>
        <taxon>Alphaproteobacteria</taxon>
        <taxon>Hyphomicrobiales</taxon>
        <taxon>Methylobacteriaceae</taxon>
        <taxon>Methylobacterium</taxon>
    </lineage>
</organism>
<proteinExistence type="predicted"/>
<accession>A0ABV0A4K8</accession>
<sequence>MSRKSYLVLSDFSYKNVVVEAGTVLEMLEAETKYLMHALMPAPAEPVVERVVETVIKVEGEVEAVAEKVRKRIEASLKAPVDGAEA</sequence>
<protein>
    <submittedName>
        <fullName evidence="1">Uncharacterized protein</fullName>
    </submittedName>
</protein>
<evidence type="ECO:0000313" key="1">
    <source>
        <dbReference type="EMBL" id="MEN3238538.1"/>
    </source>
</evidence>
<keyword evidence="2" id="KW-1185">Reference proteome</keyword>
<comment type="caution">
    <text evidence="1">The sequence shown here is derived from an EMBL/GenBank/DDBJ whole genome shotgun (WGS) entry which is preliminary data.</text>
</comment>
<reference evidence="1 2" key="1">
    <citation type="journal article" date="2023" name="PLoS ONE">
        <title>Complete genome assembly of Hawai'i environmental nontuberculous mycobacteria reveals unexpected co-isolation with methylobacteria.</title>
        <authorList>
            <person name="Hendrix J."/>
            <person name="Epperson L.E."/>
            <person name="Tong E.I."/>
            <person name="Chan Y.L."/>
            <person name="Hasan N.A."/>
            <person name="Dawrs S.N."/>
            <person name="Norton G.J."/>
            <person name="Virdi R."/>
            <person name="Crooks J.L."/>
            <person name="Chan E.D."/>
            <person name="Honda J.R."/>
            <person name="Strong M."/>
        </authorList>
    </citation>
    <scope>NUCLEOTIDE SEQUENCE [LARGE SCALE GENOMIC DNA]</scope>
    <source>
        <strain evidence="1 2">NJH_HI04-1</strain>
    </source>
</reference>
<gene>
    <name evidence="1" type="ORF">PUR29_34430</name>
</gene>